<dbReference type="InterPro" id="IPR001647">
    <property type="entry name" value="HTH_TetR"/>
</dbReference>
<dbReference type="GO" id="GO:0003677">
    <property type="term" value="F:DNA binding"/>
    <property type="evidence" value="ECO:0007669"/>
    <property type="project" value="UniProtKB-KW"/>
</dbReference>
<dbReference type="InterPro" id="IPR009057">
    <property type="entry name" value="Homeodomain-like_sf"/>
</dbReference>
<dbReference type="PRINTS" id="PR00455">
    <property type="entry name" value="HTHTETR"/>
</dbReference>
<reference evidence="3" key="1">
    <citation type="journal article" date="2015" name="Proc. Natl. Acad. Sci. U.S.A.">
        <title>Networks of energetic and metabolic interactions define dynamics in microbial communities.</title>
        <authorList>
            <person name="Embree M."/>
            <person name="Liu J.K."/>
            <person name="Al-Bassam M.M."/>
            <person name="Zengler K."/>
        </authorList>
    </citation>
    <scope>NUCLEOTIDE SEQUENCE</scope>
</reference>
<dbReference type="PANTHER" id="PTHR43479:SF11">
    <property type="entry name" value="ACREF_ENVCD OPERON REPRESSOR-RELATED"/>
    <property type="match status" value="1"/>
</dbReference>
<accession>A0A0W8FVS5</accession>
<evidence type="ECO:0000259" key="2">
    <source>
        <dbReference type="PROSITE" id="PS50977"/>
    </source>
</evidence>
<evidence type="ECO:0000256" key="1">
    <source>
        <dbReference type="ARBA" id="ARBA00023125"/>
    </source>
</evidence>
<organism evidence="3">
    <name type="scientific">hydrocarbon metagenome</name>
    <dbReference type="NCBI Taxonomy" id="938273"/>
    <lineage>
        <taxon>unclassified sequences</taxon>
        <taxon>metagenomes</taxon>
        <taxon>ecological metagenomes</taxon>
    </lineage>
</organism>
<comment type="caution">
    <text evidence="3">The sequence shown here is derived from an EMBL/GenBank/DDBJ whole genome shotgun (WGS) entry which is preliminary data.</text>
</comment>
<gene>
    <name evidence="3" type="ORF">ASZ90_005206</name>
</gene>
<dbReference type="PROSITE" id="PS50977">
    <property type="entry name" value="HTH_TETR_2"/>
    <property type="match status" value="1"/>
</dbReference>
<dbReference type="InterPro" id="IPR023772">
    <property type="entry name" value="DNA-bd_HTH_TetR-type_CS"/>
</dbReference>
<protein>
    <submittedName>
        <fullName evidence="3">Fatty acid degradation regulator ysia, tetr family</fullName>
    </submittedName>
</protein>
<proteinExistence type="predicted"/>
<feature type="domain" description="HTH tetR-type" evidence="2">
    <location>
        <begin position="7"/>
        <end position="67"/>
    </location>
</feature>
<dbReference type="EMBL" id="LNQE01000789">
    <property type="protein sequence ID" value="KUG24973.1"/>
    <property type="molecule type" value="Genomic_DNA"/>
</dbReference>
<dbReference type="InterPro" id="IPR036271">
    <property type="entry name" value="Tet_transcr_reg_TetR-rel_C_sf"/>
</dbReference>
<sequence length="194" mass="22240">MARLTTEERQKTIIDEAINIIHEGGYESLSIRELAGKVKISEPAIYRHFLNKEDIILGILSRIGEFDHLLEEHLAGGVTATEKLRRFIQFHFDFLQKNKEMTSVLFSEDIFSQSALLKQKLVRIIKYRKSLLMTIVEEGKAANEFKDIETSDLITMILGFIRLTVLEWRLGGFSFSLAKKGDSIFSAIKEMITN</sequence>
<dbReference type="Gene3D" id="1.10.357.10">
    <property type="entry name" value="Tetracycline Repressor, domain 2"/>
    <property type="match status" value="1"/>
</dbReference>
<keyword evidence="1" id="KW-0238">DNA-binding</keyword>
<dbReference type="AlphaFoldDB" id="A0A0W8FVS5"/>
<dbReference type="PROSITE" id="PS01081">
    <property type="entry name" value="HTH_TETR_1"/>
    <property type="match status" value="1"/>
</dbReference>
<dbReference type="PANTHER" id="PTHR43479">
    <property type="entry name" value="ACREF/ENVCD OPERON REPRESSOR-RELATED"/>
    <property type="match status" value="1"/>
</dbReference>
<dbReference type="InterPro" id="IPR050624">
    <property type="entry name" value="HTH-type_Tx_Regulator"/>
</dbReference>
<dbReference type="Pfam" id="PF00440">
    <property type="entry name" value="TetR_N"/>
    <property type="match status" value="1"/>
</dbReference>
<name>A0A0W8FVS5_9ZZZZ</name>
<dbReference type="SUPFAM" id="SSF46689">
    <property type="entry name" value="Homeodomain-like"/>
    <property type="match status" value="1"/>
</dbReference>
<dbReference type="Gene3D" id="1.10.10.60">
    <property type="entry name" value="Homeodomain-like"/>
    <property type="match status" value="1"/>
</dbReference>
<dbReference type="Pfam" id="PF08359">
    <property type="entry name" value="TetR_C_4"/>
    <property type="match status" value="1"/>
</dbReference>
<dbReference type="InterPro" id="IPR013570">
    <property type="entry name" value="Tscrpt_reg_YsiA_C"/>
</dbReference>
<evidence type="ECO:0000313" key="3">
    <source>
        <dbReference type="EMBL" id="KUG24973.1"/>
    </source>
</evidence>
<dbReference type="SUPFAM" id="SSF48498">
    <property type="entry name" value="Tetracyclin repressor-like, C-terminal domain"/>
    <property type="match status" value="1"/>
</dbReference>